<dbReference type="Proteomes" id="UP000301751">
    <property type="component" value="Unassembled WGS sequence"/>
</dbReference>
<dbReference type="PROSITE" id="PS50801">
    <property type="entry name" value="STAS"/>
    <property type="match status" value="1"/>
</dbReference>
<gene>
    <name evidence="2" type="ORF">AQPW35_20090</name>
</gene>
<reference evidence="3" key="1">
    <citation type="submission" date="2019-03" db="EMBL/GenBank/DDBJ databases">
        <title>Aquabacterium pictum sp.nov., the first bacteriochlorophyll a-containing freshwater bacterium in the genus Aquabacterium of the class Betaproteobacteria.</title>
        <authorList>
            <person name="Hirose S."/>
            <person name="Tank M."/>
            <person name="Hara E."/>
            <person name="Tamaki H."/>
            <person name="Takaichi S."/>
            <person name="Haruta S."/>
            <person name="Hanada S."/>
        </authorList>
    </citation>
    <scope>NUCLEOTIDE SEQUENCE [LARGE SCALE GENOMIC DNA]</scope>
    <source>
        <strain evidence="3">W35</strain>
    </source>
</reference>
<evidence type="ECO:0000259" key="1">
    <source>
        <dbReference type="PROSITE" id="PS50801"/>
    </source>
</evidence>
<dbReference type="PANTHER" id="PTHR33495">
    <property type="entry name" value="ANTI-SIGMA FACTOR ANTAGONIST TM_1081-RELATED-RELATED"/>
    <property type="match status" value="1"/>
</dbReference>
<dbReference type="Gene3D" id="3.30.750.24">
    <property type="entry name" value="STAS domain"/>
    <property type="match status" value="1"/>
</dbReference>
<dbReference type="GO" id="GO:0043856">
    <property type="term" value="F:anti-sigma factor antagonist activity"/>
    <property type="evidence" value="ECO:0007669"/>
    <property type="project" value="TreeGrafter"/>
</dbReference>
<dbReference type="RefSeq" id="WP_162520744.1">
    <property type="nucleotide sequence ID" value="NZ_BJCL01000004.1"/>
</dbReference>
<keyword evidence="3" id="KW-1185">Reference proteome</keyword>
<dbReference type="Pfam" id="PF01740">
    <property type="entry name" value="STAS"/>
    <property type="match status" value="1"/>
</dbReference>
<feature type="domain" description="STAS" evidence="1">
    <location>
        <begin position="15"/>
        <end position="111"/>
    </location>
</feature>
<comment type="caution">
    <text evidence="2">The sequence shown here is derived from an EMBL/GenBank/DDBJ whole genome shotgun (WGS) entry which is preliminary data.</text>
</comment>
<protein>
    <submittedName>
        <fullName evidence="2">Anti-sigma factor antagonist</fullName>
    </submittedName>
</protein>
<organism evidence="2 3">
    <name type="scientific">Pseudaquabacterium pictum</name>
    <dbReference type="NCBI Taxonomy" id="2315236"/>
    <lineage>
        <taxon>Bacteria</taxon>
        <taxon>Pseudomonadati</taxon>
        <taxon>Pseudomonadota</taxon>
        <taxon>Betaproteobacteria</taxon>
        <taxon>Burkholderiales</taxon>
        <taxon>Sphaerotilaceae</taxon>
        <taxon>Pseudaquabacterium</taxon>
    </lineage>
</organism>
<sequence length="114" mass="11711">MELRVSELDGPTTCVRLDGRLDAVGADQIGVQFTAAVATGGRPAVVDLGGVSFIASLGIRLLIATARSMAARQQAMVLFGAGPLVRGVLDDVALDQIIPVVDTEAQALARLATP</sequence>
<name>A0A480AVV7_9BURK</name>
<dbReference type="CDD" id="cd07043">
    <property type="entry name" value="STAS_anti-anti-sigma_factors"/>
    <property type="match status" value="1"/>
</dbReference>
<proteinExistence type="predicted"/>
<dbReference type="AlphaFoldDB" id="A0A480AVV7"/>
<dbReference type="PANTHER" id="PTHR33495:SF2">
    <property type="entry name" value="ANTI-SIGMA FACTOR ANTAGONIST TM_1081-RELATED"/>
    <property type="match status" value="1"/>
</dbReference>
<accession>A0A480AVV7</accession>
<dbReference type="InterPro" id="IPR036513">
    <property type="entry name" value="STAS_dom_sf"/>
</dbReference>
<evidence type="ECO:0000313" key="2">
    <source>
        <dbReference type="EMBL" id="GCL62928.1"/>
    </source>
</evidence>
<dbReference type="InterPro" id="IPR002645">
    <property type="entry name" value="STAS_dom"/>
</dbReference>
<dbReference type="SUPFAM" id="SSF52091">
    <property type="entry name" value="SpoIIaa-like"/>
    <property type="match status" value="1"/>
</dbReference>
<dbReference type="EMBL" id="BJCL01000004">
    <property type="protein sequence ID" value="GCL62928.1"/>
    <property type="molecule type" value="Genomic_DNA"/>
</dbReference>
<evidence type="ECO:0000313" key="3">
    <source>
        <dbReference type="Proteomes" id="UP000301751"/>
    </source>
</evidence>